<dbReference type="PROSITE" id="PS50837">
    <property type="entry name" value="NACHT"/>
    <property type="match status" value="1"/>
</dbReference>
<feature type="domain" description="NACHT" evidence="2">
    <location>
        <begin position="317"/>
        <end position="470"/>
    </location>
</feature>
<dbReference type="AlphaFoldDB" id="A0A6A6SWX5"/>
<dbReference type="InterPro" id="IPR007111">
    <property type="entry name" value="NACHT_NTPase"/>
</dbReference>
<dbReference type="SUPFAM" id="SSF52540">
    <property type="entry name" value="P-loop containing nucleoside triphosphate hydrolases"/>
    <property type="match status" value="1"/>
</dbReference>
<dbReference type="Pfam" id="PF24883">
    <property type="entry name" value="NPHP3_N"/>
    <property type="match status" value="1"/>
</dbReference>
<dbReference type="InterPro" id="IPR027417">
    <property type="entry name" value="P-loop_NTPase"/>
</dbReference>
<dbReference type="OrthoDB" id="443402at2759"/>
<name>A0A6A6SWX5_9PLEO</name>
<dbReference type="InterPro" id="IPR056693">
    <property type="entry name" value="DUF7791"/>
</dbReference>
<dbReference type="Pfam" id="PF25053">
    <property type="entry name" value="DUF7791"/>
    <property type="match status" value="1"/>
</dbReference>
<dbReference type="Proteomes" id="UP000799324">
    <property type="component" value="Unassembled WGS sequence"/>
</dbReference>
<protein>
    <recommendedName>
        <fullName evidence="2">NACHT domain-containing protein</fullName>
    </recommendedName>
</protein>
<dbReference type="EMBL" id="MU004407">
    <property type="protein sequence ID" value="KAF2652219.1"/>
    <property type="molecule type" value="Genomic_DNA"/>
</dbReference>
<gene>
    <name evidence="3" type="ORF">K491DRAFT_64437</name>
</gene>
<keyword evidence="1" id="KW-0677">Repeat</keyword>
<dbReference type="PANTHER" id="PTHR10039:SF5">
    <property type="entry name" value="NACHT DOMAIN-CONTAINING PROTEIN"/>
    <property type="match status" value="1"/>
</dbReference>
<organism evidence="3 4">
    <name type="scientific">Lophiostoma macrostomum CBS 122681</name>
    <dbReference type="NCBI Taxonomy" id="1314788"/>
    <lineage>
        <taxon>Eukaryota</taxon>
        <taxon>Fungi</taxon>
        <taxon>Dikarya</taxon>
        <taxon>Ascomycota</taxon>
        <taxon>Pezizomycotina</taxon>
        <taxon>Dothideomycetes</taxon>
        <taxon>Pleosporomycetidae</taxon>
        <taxon>Pleosporales</taxon>
        <taxon>Lophiostomataceae</taxon>
        <taxon>Lophiostoma</taxon>
    </lineage>
</organism>
<evidence type="ECO:0000259" key="2">
    <source>
        <dbReference type="PROSITE" id="PS50837"/>
    </source>
</evidence>
<evidence type="ECO:0000313" key="4">
    <source>
        <dbReference type="Proteomes" id="UP000799324"/>
    </source>
</evidence>
<reference evidence="3" key="1">
    <citation type="journal article" date="2020" name="Stud. Mycol.">
        <title>101 Dothideomycetes genomes: a test case for predicting lifestyles and emergence of pathogens.</title>
        <authorList>
            <person name="Haridas S."/>
            <person name="Albert R."/>
            <person name="Binder M."/>
            <person name="Bloem J."/>
            <person name="Labutti K."/>
            <person name="Salamov A."/>
            <person name="Andreopoulos B."/>
            <person name="Baker S."/>
            <person name="Barry K."/>
            <person name="Bills G."/>
            <person name="Bluhm B."/>
            <person name="Cannon C."/>
            <person name="Castanera R."/>
            <person name="Culley D."/>
            <person name="Daum C."/>
            <person name="Ezra D."/>
            <person name="Gonzalez J."/>
            <person name="Henrissat B."/>
            <person name="Kuo A."/>
            <person name="Liang C."/>
            <person name="Lipzen A."/>
            <person name="Lutzoni F."/>
            <person name="Magnuson J."/>
            <person name="Mondo S."/>
            <person name="Nolan M."/>
            <person name="Ohm R."/>
            <person name="Pangilinan J."/>
            <person name="Park H.-J."/>
            <person name="Ramirez L."/>
            <person name="Alfaro M."/>
            <person name="Sun H."/>
            <person name="Tritt A."/>
            <person name="Yoshinaga Y."/>
            <person name="Zwiers L.-H."/>
            <person name="Turgeon B."/>
            <person name="Goodwin S."/>
            <person name="Spatafora J."/>
            <person name="Crous P."/>
            <person name="Grigoriev I."/>
        </authorList>
    </citation>
    <scope>NUCLEOTIDE SEQUENCE</scope>
    <source>
        <strain evidence="3">CBS 122681</strain>
    </source>
</reference>
<evidence type="ECO:0000256" key="1">
    <source>
        <dbReference type="ARBA" id="ARBA00022737"/>
    </source>
</evidence>
<dbReference type="Gene3D" id="3.40.50.300">
    <property type="entry name" value="P-loop containing nucleotide triphosphate hydrolases"/>
    <property type="match status" value="1"/>
</dbReference>
<dbReference type="PANTHER" id="PTHR10039">
    <property type="entry name" value="AMELOGENIN"/>
    <property type="match status" value="1"/>
</dbReference>
<keyword evidence="4" id="KW-1185">Reference proteome</keyword>
<evidence type="ECO:0000313" key="3">
    <source>
        <dbReference type="EMBL" id="KAF2652219.1"/>
    </source>
</evidence>
<dbReference type="InterPro" id="IPR056884">
    <property type="entry name" value="NPHP3-like_N"/>
</dbReference>
<sequence>MEALAAVSLACNVVQLLQFTSHTVHVCKQLAQNKAVTTNIDDYCKELHELTNGVMKLMPANGQPLASSGSGNGTDQRLLTIANKLVKIADDLEKECAKYQPIAKNSKHRILIKTIKYQWGGKARIEELYAAVKALENTMQSFVLADLRETISSLGANDLKSLDQRTRDFASQLQAGLTGIDDLVKNESADTRGVVIDEHRETRSRFHSDLTEAKLNITTASKQATDLLNHRLVELRSEQTEQKAQESVSTLLASIAFPDMNARYNSISPSHQSTFDWLFDPLDDSMRPSRYPGYDQYTERVRSSRQAFVNWLSSEEKLFWINGKPGSGKSTLMRFLERHPRIHALLPGHNGTTLIVSHFLWNAGSYPQRSQRGLAASLLHQILSHRADVRRMLLQEGALQSKVSHSDWSSEELESYLLNALKLVQSQVFIFVDGLDEIDHDQGDGLYNLLGLVHQLELLPNIRMCISSRPETLIVARLQDVPTLRLQDLTNDDIRAYILDTLNSEWRTASFLHPAQTDLDHFTELILSKAEGVFLWVRLAVSSIRNGLIKYDTWEMLLERIDALPSQLHELYAKIWARLNDDNAIYRSRSAYYFKVILHWNIESTRDFERLNLINMLLACDPSLRRSHLEGGDEMTKDHLVKQCGIFRTQLLSRCAGLVEVHEIENNSEKPYMPSECYSYVDFILKSATDFLLNTLDGQDILRNDDTSQYQLQVQIALGYLSAKMLLLRAHRANFICCIDDVANFAPSKYLRDQDLLLFLDLTQATVQRLPEWNLSGFDFACVLSYLGMEDHVKRLVSERPPPCGLMSTDWKNLLLAHACSYVLGHGLGTRPESRTDLIKWLLDNGADPNGEVLHVGLCGRTPFACFSRTVHL</sequence>
<accession>A0A6A6SWX5</accession>
<proteinExistence type="predicted"/>